<evidence type="ECO:0000259" key="6">
    <source>
        <dbReference type="Pfam" id="PF08281"/>
    </source>
</evidence>
<proteinExistence type="inferred from homology"/>
<dbReference type="SUPFAM" id="SSF88946">
    <property type="entry name" value="Sigma2 domain of RNA polymerase sigma factors"/>
    <property type="match status" value="1"/>
</dbReference>
<keyword evidence="3" id="KW-0731">Sigma factor</keyword>
<dbReference type="GO" id="GO:0003677">
    <property type="term" value="F:DNA binding"/>
    <property type="evidence" value="ECO:0007669"/>
    <property type="project" value="InterPro"/>
</dbReference>
<evidence type="ECO:0000259" key="5">
    <source>
        <dbReference type="Pfam" id="PF04542"/>
    </source>
</evidence>
<keyword evidence="9" id="KW-1185">Reference proteome</keyword>
<dbReference type="Gene3D" id="1.10.10.10">
    <property type="entry name" value="Winged helix-like DNA-binding domain superfamily/Winged helix DNA-binding domain"/>
    <property type="match status" value="1"/>
</dbReference>
<evidence type="ECO:0000256" key="2">
    <source>
        <dbReference type="ARBA" id="ARBA00023015"/>
    </source>
</evidence>
<dbReference type="NCBIfam" id="TIGR02937">
    <property type="entry name" value="sigma70-ECF"/>
    <property type="match status" value="1"/>
</dbReference>
<organism evidence="7 9">
    <name type="scientific">Orrella dioscoreae</name>
    <dbReference type="NCBI Taxonomy" id="1851544"/>
    <lineage>
        <taxon>Bacteria</taxon>
        <taxon>Pseudomonadati</taxon>
        <taxon>Pseudomonadota</taxon>
        <taxon>Betaproteobacteria</taxon>
        <taxon>Burkholderiales</taxon>
        <taxon>Alcaligenaceae</taxon>
        <taxon>Orrella</taxon>
    </lineage>
</organism>
<dbReference type="KEGG" id="odi:ODI_R2530"/>
<comment type="similarity">
    <text evidence="1">Belongs to the sigma-70 factor family. ECF subfamily.</text>
</comment>
<accession>A0A1C3K7B1</accession>
<dbReference type="Pfam" id="PF08281">
    <property type="entry name" value="Sigma70_r4_2"/>
    <property type="match status" value="1"/>
</dbReference>
<dbReference type="InterPro" id="IPR013324">
    <property type="entry name" value="RNA_pol_sigma_r3/r4-like"/>
</dbReference>
<dbReference type="InterPro" id="IPR013325">
    <property type="entry name" value="RNA_pol_sigma_r2"/>
</dbReference>
<evidence type="ECO:0000313" key="7">
    <source>
        <dbReference type="EMBL" id="SBT27308.1"/>
    </source>
</evidence>
<dbReference type="Proteomes" id="UP000078558">
    <property type="component" value="Chromosome I"/>
</dbReference>
<keyword evidence="2" id="KW-0805">Transcription regulation</keyword>
<feature type="domain" description="RNA polymerase sigma-70 region 2" evidence="5">
    <location>
        <begin position="17"/>
        <end position="82"/>
    </location>
</feature>
<reference evidence="8 9" key="2">
    <citation type="submission" date="2017-08" db="EMBL/GenBank/DDBJ databases">
        <authorList>
            <person name="de Groot N.N."/>
        </authorList>
    </citation>
    <scope>NUCLEOTIDE SEQUENCE [LARGE SCALE GENOMIC DNA]</scope>
    <source>
        <strain evidence="8">Orrdi1</strain>
    </source>
</reference>
<gene>
    <name evidence="7" type="ORF">ODI_03895</name>
    <name evidence="8" type="ORF">ODI_R2530</name>
</gene>
<dbReference type="STRING" id="1851544.ODI_03895"/>
<dbReference type="GO" id="GO:0016987">
    <property type="term" value="F:sigma factor activity"/>
    <property type="evidence" value="ECO:0007669"/>
    <property type="project" value="UniProtKB-KW"/>
</dbReference>
<name>A0A1C3K7B1_9BURK</name>
<reference evidence="7 9" key="1">
    <citation type="submission" date="2016-06" db="EMBL/GenBank/DDBJ databases">
        <authorList>
            <person name="Kjaerup R.B."/>
            <person name="Dalgaard T.S."/>
            <person name="Juul-Madsen H.R."/>
        </authorList>
    </citation>
    <scope>NUCLEOTIDE SEQUENCE [LARGE SCALE GENOMIC DNA]</scope>
    <source>
        <strain evidence="7">Orrdi1</strain>
    </source>
</reference>
<dbReference type="SUPFAM" id="SSF88659">
    <property type="entry name" value="Sigma3 and sigma4 domains of RNA polymerase sigma factors"/>
    <property type="match status" value="1"/>
</dbReference>
<dbReference type="InterPro" id="IPR039425">
    <property type="entry name" value="RNA_pol_sigma-70-like"/>
</dbReference>
<evidence type="ECO:0000313" key="8">
    <source>
        <dbReference type="EMBL" id="SOE50137.1"/>
    </source>
</evidence>
<feature type="domain" description="RNA polymerase sigma factor 70 region 4 type 2" evidence="6">
    <location>
        <begin position="113"/>
        <end position="165"/>
    </location>
</feature>
<dbReference type="EMBL" id="FLRC01000053">
    <property type="protein sequence ID" value="SBT27308.1"/>
    <property type="molecule type" value="Genomic_DNA"/>
</dbReference>
<dbReference type="PANTHER" id="PTHR43133">
    <property type="entry name" value="RNA POLYMERASE ECF-TYPE SIGMA FACTO"/>
    <property type="match status" value="1"/>
</dbReference>
<dbReference type="EMBL" id="LT907988">
    <property type="protein sequence ID" value="SOE50137.1"/>
    <property type="molecule type" value="Genomic_DNA"/>
</dbReference>
<protein>
    <submittedName>
        <fullName evidence="7">Sigma factor, ECF subfamily</fullName>
    </submittedName>
</protein>
<keyword evidence="4" id="KW-0804">Transcription</keyword>
<evidence type="ECO:0000313" key="9">
    <source>
        <dbReference type="Proteomes" id="UP000078558"/>
    </source>
</evidence>
<dbReference type="InterPro" id="IPR013249">
    <property type="entry name" value="RNA_pol_sigma70_r4_t2"/>
</dbReference>
<dbReference type="InterPro" id="IPR014284">
    <property type="entry name" value="RNA_pol_sigma-70_dom"/>
</dbReference>
<dbReference type="AlphaFoldDB" id="A0A1C3K7B1"/>
<dbReference type="Pfam" id="PF04542">
    <property type="entry name" value="Sigma70_r2"/>
    <property type="match status" value="1"/>
</dbReference>
<dbReference type="PANTHER" id="PTHR43133:SF63">
    <property type="entry name" value="RNA POLYMERASE SIGMA FACTOR FECI-RELATED"/>
    <property type="match status" value="1"/>
</dbReference>
<evidence type="ECO:0000256" key="4">
    <source>
        <dbReference type="ARBA" id="ARBA00023163"/>
    </source>
</evidence>
<evidence type="ECO:0000256" key="1">
    <source>
        <dbReference type="ARBA" id="ARBA00010641"/>
    </source>
</evidence>
<dbReference type="GO" id="GO:0006352">
    <property type="term" value="P:DNA-templated transcription initiation"/>
    <property type="evidence" value="ECO:0007669"/>
    <property type="project" value="InterPro"/>
</dbReference>
<dbReference type="InterPro" id="IPR007627">
    <property type="entry name" value="RNA_pol_sigma70_r2"/>
</dbReference>
<dbReference type="InterPro" id="IPR036388">
    <property type="entry name" value="WH-like_DNA-bd_sf"/>
</dbReference>
<evidence type="ECO:0000256" key="3">
    <source>
        <dbReference type="ARBA" id="ARBA00023082"/>
    </source>
</evidence>
<sequence length="171" mass="19615">MYKLQAEMVPQERMHKLYCDHHGWLEGVLRRKLGNRDDAADLAQDTFERVLRTPAQVALREPRGYLRAVAINLMRNRYRRAALERAYLEALAARPELTAPSPETQRLLMEALEAVHAVLDGMPERTRRIFLMAQMDGMPYKAIAAELDITVNVVQKAVVRGLQHCYQAVYA</sequence>
<dbReference type="Gene3D" id="1.10.1740.10">
    <property type="match status" value="1"/>
</dbReference>